<keyword evidence="6" id="KW-0723">Serine/threonine-protein kinase</keyword>
<dbReference type="Gene3D" id="1.10.510.10">
    <property type="entry name" value="Transferase(Phosphotransferase) domain 1"/>
    <property type="match status" value="1"/>
</dbReference>
<dbReference type="InterPro" id="IPR011009">
    <property type="entry name" value="Kinase-like_dom_sf"/>
</dbReference>
<dbReference type="InterPro" id="IPR037215">
    <property type="entry name" value="GUN4-like_sf"/>
</dbReference>
<keyword evidence="7" id="KW-1185">Reference proteome</keyword>
<dbReference type="Proteomes" id="UP000272400">
    <property type="component" value="Unassembled WGS sequence"/>
</dbReference>
<dbReference type="Gene3D" id="1.25.40.620">
    <property type="match status" value="1"/>
</dbReference>
<dbReference type="PROSITE" id="PS50011">
    <property type="entry name" value="PROTEIN_KINASE_DOM"/>
    <property type="match status" value="1"/>
</dbReference>
<feature type="domain" description="Protein kinase" evidence="5">
    <location>
        <begin position="15"/>
        <end position="272"/>
    </location>
</feature>
<accession>A0A3N1DCU2</accession>
<protein>
    <submittedName>
        <fullName evidence="6">Serine/threonine protein kinase</fullName>
    </submittedName>
</protein>
<evidence type="ECO:0000256" key="1">
    <source>
        <dbReference type="ARBA" id="ARBA00022679"/>
    </source>
</evidence>
<dbReference type="SMART" id="SM00220">
    <property type="entry name" value="S_TKc"/>
    <property type="match status" value="1"/>
</dbReference>
<reference evidence="6 7" key="1">
    <citation type="submission" date="2018-11" db="EMBL/GenBank/DDBJ databases">
        <title>Sequencing the genomes of 1000 actinobacteria strains.</title>
        <authorList>
            <person name="Klenk H.-P."/>
        </authorList>
    </citation>
    <scope>NUCLEOTIDE SEQUENCE [LARGE SCALE GENOMIC DNA]</scope>
    <source>
        <strain evidence="6 7">DSM 44254</strain>
    </source>
</reference>
<evidence type="ECO:0000313" key="7">
    <source>
        <dbReference type="Proteomes" id="UP000272400"/>
    </source>
</evidence>
<proteinExistence type="predicted"/>
<dbReference type="AlphaFoldDB" id="A0A3N1DCU2"/>
<organism evidence="6 7">
    <name type="scientific">Actinocorallia herbida</name>
    <dbReference type="NCBI Taxonomy" id="58109"/>
    <lineage>
        <taxon>Bacteria</taxon>
        <taxon>Bacillati</taxon>
        <taxon>Actinomycetota</taxon>
        <taxon>Actinomycetes</taxon>
        <taxon>Streptosporangiales</taxon>
        <taxon>Thermomonosporaceae</taxon>
        <taxon>Actinocorallia</taxon>
    </lineage>
</organism>
<dbReference type="EMBL" id="RJKE01000001">
    <property type="protein sequence ID" value="ROO91341.1"/>
    <property type="molecule type" value="Genomic_DNA"/>
</dbReference>
<sequence>MEPLWVGDPEVIGPYRLVGRLGEGGMGVVFLGRRVGSAGGWDAVKQIAGERSGDPQYRRRFAREVQAARRVRGRYTAEVLDADPGARRPWMATQFVQGPSLRDAVLHHGPLSPWNVRRLGADLVRGLSAVHAARLVHRDLKPGNILLAADRAVIIDFGVARFTDASTLTADGRQPGTPAYMSPEQVKGHTRDITHASDVFSLGSVLTFAATGGTPFEREAREAVQYAIVNEPPRLDGLTGELHGIVAACLAPVPADRPALGELLALLDAADIPKGWPPPVQEMITALDPTRTAPAETVQESPAVGEGLDELRRLLAEGRHTEADGRTTEVLLEAAGRGTQGWLREEGAKDVPAELLNELDALWAAAAPAWGFRAQLARLAAEGLGGSRDFRKIALALGWRRDGDDPYPPYPAFARRADDSGPFYPTLRSPRREEAQSQDQGWFRVWTTNVLAVHARLRRWERSL</sequence>
<evidence type="ECO:0000313" key="6">
    <source>
        <dbReference type="EMBL" id="ROO91341.1"/>
    </source>
</evidence>
<keyword evidence="2" id="KW-0547">Nucleotide-binding</keyword>
<dbReference type="GO" id="GO:0005524">
    <property type="term" value="F:ATP binding"/>
    <property type="evidence" value="ECO:0007669"/>
    <property type="project" value="UniProtKB-KW"/>
</dbReference>
<dbReference type="Pfam" id="PF05419">
    <property type="entry name" value="GUN4"/>
    <property type="match status" value="1"/>
</dbReference>
<dbReference type="PANTHER" id="PTHR43289">
    <property type="entry name" value="MITOGEN-ACTIVATED PROTEIN KINASE KINASE KINASE 20-RELATED"/>
    <property type="match status" value="1"/>
</dbReference>
<dbReference type="PANTHER" id="PTHR43289:SF34">
    <property type="entry name" value="SERINE_THREONINE-PROTEIN KINASE YBDM-RELATED"/>
    <property type="match status" value="1"/>
</dbReference>
<dbReference type="InterPro" id="IPR008271">
    <property type="entry name" value="Ser/Thr_kinase_AS"/>
</dbReference>
<dbReference type="GO" id="GO:0004674">
    <property type="term" value="F:protein serine/threonine kinase activity"/>
    <property type="evidence" value="ECO:0007669"/>
    <property type="project" value="UniProtKB-KW"/>
</dbReference>
<comment type="caution">
    <text evidence="6">The sequence shown here is derived from an EMBL/GenBank/DDBJ whole genome shotgun (WGS) entry which is preliminary data.</text>
</comment>
<gene>
    <name evidence="6" type="ORF">EDD29_9095</name>
</gene>
<evidence type="ECO:0000259" key="5">
    <source>
        <dbReference type="PROSITE" id="PS50011"/>
    </source>
</evidence>
<evidence type="ECO:0000256" key="2">
    <source>
        <dbReference type="ARBA" id="ARBA00022741"/>
    </source>
</evidence>
<dbReference type="CDD" id="cd14014">
    <property type="entry name" value="STKc_PknB_like"/>
    <property type="match status" value="1"/>
</dbReference>
<dbReference type="Pfam" id="PF00069">
    <property type="entry name" value="Pkinase"/>
    <property type="match status" value="1"/>
</dbReference>
<dbReference type="SUPFAM" id="SSF140869">
    <property type="entry name" value="GUN4-like"/>
    <property type="match status" value="1"/>
</dbReference>
<keyword evidence="4" id="KW-0067">ATP-binding</keyword>
<evidence type="ECO:0000256" key="3">
    <source>
        <dbReference type="ARBA" id="ARBA00022777"/>
    </source>
</evidence>
<dbReference type="InterPro" id="IPR000719">
    <property type="entry name" value="Prot_kinase_dom"/>
</dbReference>
<dbReference type="InterPro" id="IPR008629">
    <property type="entry name" value="GUN4-like"/>
</dbReference>
<dbReference type="Gene3D" id="3.30.200.20">
    <property type="entry name" value="Phosphorylase Kinase, domain 1"/>
    <property type="match status" value="1"/>
</dbReference>
<keyword evidence="1" id="KW-0808">Transferase</keyword>
<name>A0A3N1DCU2_9ACTN</name>
<dbReference type="PROSITE" id="PS00108">
    <property type="entry name" value="PROTEIN_KINASE_ST"/>
    <property type="match status" value="1"/>
</dbReference>
<dbReference type="SUPFAM" id="SSF56112">
    <property type="entry name" value="Protein kinase-like (PK-like)"/>
    <property type="match status" value="1"/>
</dbReference>
<keyword evidence="3 6" id="KW-0418">Kinase</keyword>
<evidence type="ECO:0000256" key="4">
    <source>
        <dbReference type="ARBA" id="ARBA00022840"/>
    </source>
</evidence>